<keyword evidence="3" id="KW-1185">Reference proteome</keyword>
<feature type="transmembrane region" description="Helical" evidence="1">
    <location>
        <begin position="68"/>
        <end position="88"/>
    </location>
</feature>
<dbReference type="Proteomes" id="UP000654123">
    <property type="component" value="Unassembled WGS sequence"/>
</dbReference>
<evidence type="ECO:0000313" key="2">
    <source>
        <dbReference type="EMBL" id="GGQ07463.1"/>
    </source>
</evidence>
<feature type="transmembrane region" description="Helical" evidence="1">
    <location>
        <begin position="100"/>
        <end position="120"/>
    </location>
</feature>
<gene>
    <name evidence="2" type="ORF">GCM10010249_27150</name>
</gene>
<evidence type="ECO:0000256" key="1">
    <source>
        <dbReference type="SAM" id="Phobius"/>
    </source>
</evidence>
<organism evidence="2 3">
    <name type="scientific">Streptomyces roseolilacinus</name>
    <dbReference type="NCBI Taxonomy" id="66904"/>
    <lineage>
        <taxon>Bacteria</taxon>
        <taxon>Bacillati</taxon>
        <taxon>Actinomycetota</taxon>
        <taxon>Actinomycetes</taxon>
        <taxon>Kitasatosporales</taxon>
        <taxon>Streptomycetaceae</taxon>
        <taxon>Streptomyces</taxon>
    </lineage>
</organism>
<accession>A0A918B268</accession>
<dbReference type="AlphaFoldDB" id="A0A918B268"/>
<feature type="transmembrane region" description="Helical" evidence="1">
    <location>
        <begin position="43"/>
        <end position="61"/>
    </location>
</feature>
<dbReference type="EMBL" id="BMSV01000005">
    <property type="protein sequence ID" value="GGQ07463.1"/>
    <property type="molecule type" value="Genomic_DNA"/>
</dbReference>
<keyword evidence="1" id="KW-0812">Transmembrane</keyword>
<reference evidence="2" key="2">
    <citation type="submission" date="2020-09" db="EMBL/GenBank/DDBJ databases">
        <authorList>
            <person name="Sun Q."/>
            <person name="Ohkuma M."/>
        </authorList>
    </citation>
    <scope>NUCLEOTIDE SEQUENCE</scope>
    <source>
        <strain evidence="2">JCM 4335</strain>
    </source>
</reference>
<reference evidence="2" key="1">
    <citation type="journal article" date="2014" name="Int. J. Syst. Evol. Microbiol.">
        <title>Complete genome sequence of Corynebacterium casei LMG S-19264T (=DSM 44701T), isolated from a smear-ripened cheese.</title>
        <authorList>
            <consortium name="US DOE Joint Genome Institute (JGI-PGF)"/>
            <person name="Walter F."/>
            <person name="Albersmeier A."/>
            <person name="Kalinowski J."/>
            <person name="Ruckert C."/>
        </authorList>
    </citation>
    <scope>NUCLEOTIDE SEQUENCE</scope>
    <source>
        <strain evidence="2">JCM 4335</strain>
    </source>
</reference>
<sequence length="249" mass="27502">MGRCLVLLLAVALLGQLLSTPLTVSDLMAAQSPPQYPTPGERAVLAAISGVTAFAVAWSAGRRRPGRAPALAVGTVLLLTLCAVVTLWVRDLVGTDNWSLGATLESLAAGVTALVFRRVARRRERGRPLPGEVWLAMVPFRDSDEEARHYCVVLDRRWGYADVLQITSQDKGGRPGYVFMPNDGWDTVSGKEHWVETAARPRRVPYRNFLKNRPQGPCPTATWRQLRRRPARAVLRGPRRGVPAARRPR</sequence>
<proteinExistence type="predicted"/>
<name>A0A918B268_9ACTN</name>
<evidence type="ECO:0000313" key="3">
    <source>
        <dbReference type="Proteomes" id="UP000654123"/>
    </source>
</evidence>
<keyword evidence="1" id="KW-1133">Transmembrane helix</keyword>
<comment type="caution">
    <text evidence="2">The sequence shown here is derived from an EMBL/GenBank/DDBJ whole genome shotgun (WGS) entry which is preliminary data.</text>
</comment>
<protein>
    <submittedName>
        <fullName evidence="2">Uncharacterized protein</fullName>
    </submittedName>
</protein>
<dbReference type="RefSeq" id="WP_189533388.1">
    <property type="nucleotide sequence ID" value="NZ_BMSV01000005.1"/>
</dbReference>
<keyword evidence="1" id="KW-0472">Membrane</keyword>